<feature type="transmembrane region" description="Helical" evidence="1">
    <location>
        <begin position="85"/>
        <end position="104"/>
    </location>
</feature>
<name>A0A413GZL8_9BACE</name>
<evidence type="ECO:0000313" key="3">
    <source>
        <dbReference type="Proteomes" id="UP000286075"/>
    </source>
</evidence>
<protein>
    <submittedName>
        <fullName evidence="2">Uncharacterized protein</fullName>
    </submittedName>
</protein>
<keyword evidence="1" id="KW-0812">Transmembrane</keyword>
<comment type="caution">
    <text evidence="2">The sequence shown here is derived from an EMBL/GenBank/DDBJ whole genome shotgun (WGS) entry which is preliminary data.</text>
</comment>
<dbReference type="Proteomes" id="UP000286075">
    <property type="component" value="Unassembled WGS sequence"/>
</dbReference>
<gene>
    <name evidence="2" type="ORF">DXA68_19430</name>
</gene>
<evidence type="ECO:0000256" key="1">
    <source>
        <dbReference type="SAM" id="Phobius"/>
    </source>
</evidence>
<evidence type="ECO:0000313" key="2">
    <source>
        <dbReference type="EMBL" id="RGX76610.1"/>
    </source>
</evidence>
<feature type="transmembrane region" description="Helical" evidence="1">
    <location>
        <begin position="110"/>
        <end position="132"/>
    </location>
</feature>
<feature type="transmembrane region" description="Helical" evidence="1">
    <location>
        <begin position="47"/>
        <end position="65"/>
    </location>
</feature>
<reference evidence="2 3" key="1">
    <citation type="submission" date="2018-08" db="EMBL/GenBank/DDBJ databases">
        <title>A genome reference for cultivated species of the human gut microbiota.</title>
        <authorList>
            <person name="Zou Y."/>
            <person name="Xue W."/>
            <person name="Luo G."/>
        </authorList>
    </citation>
    <scope>NUCLEOTIDE SEQUENCE [LARGE SCALE GENOMIC DNA]</scope>
    <source>
        <strain evidence="2 3">OF03-9BH</strain>
    </source>
</reference>
<accession>A0A413GZL8</accession>
<keyword evidence="1" id="KW-0472">Membrane</keyword>
<feature type="transmembrane region" description="Helical" evidence="1">
    <location>
        <begin position="20"/>
        <end position="41"/>
    </location>
</feature>
<proteinExistence type="predicted"/>
<dbReference type="EMBL" id="QSCF01000042">
    <property type="protein sequence ID" value="RGX76610.1"/>
    <property type="molecule type" value="Genomic_DNA"/>
</dbReference>
<dbReference type="AlphaFoldDB" id="A0A413GZL8"/>
<organism evidence="2 3">
    <name type="scientific">Bacteroides stercorirosoris</name>
    <dbReference type="NCBI Taxonomy" id="871324"/>
    <lineage>
        <taxon>Bacteria</taxon>
        <taxon>Pseudomonadati</taxon>
        <taxon>Bacteroidota</taxon>
        <taxon>Bacteroidia</taxon>
        <taxon>Bacteroidales</taxon>
        <taxon>Bacteroidaceae</taxon>
        <taxon>Bacteroides</taxon>
    </lineage>
</organism>
<sequence>MEIIQLIGGKKQIIIDDMKVVNKLTPWIYILFLFLAAWWAVKDIEGGFQITILVIGELFVMYSSIELYKKLKVVRFRIRYVPQRAWLIFLIINAITWPIFYFLFAKERFMLAYLFPSIILPLLLIIDIIATIGRKIFK</sequence>
<keyword evidence="1" id="KW-1133">Transmembrane helix</keyword>